<dbReference type="Proteomes" id="UP000714420">
    <property type="component" value="Unassembled WGS sequence"/>
</dbReference>
<gene>
    <name evidence="3" type="ORF">HPS56_04830</name>
</gene>
<protein>
    <submittedName>
        <fullName evidence="3">Uncharacterized protein</fullName>
    </submittedName>
</protein>
<accession>A0ABX2AKF5</accession>
<reference evidence="3 4" key="1">
    <citation type="submission" date="2020-05" db="EMBL/GenBank/DDBJ databases">
        <title>Distinct polysaccharide utilization as determinants for interspecies competition between intestinal Prevotella spp.</title>
        <authorList>
            <person name="Galvez E.J.C."/>
            <person name="Iljazovic A."/>
            <person name="Strowig T."/>
        </authorList>
    </citation>
    <scope>NUCLEOTIDE SEQUENCE [LARGE SCALE GENOMIC DNA]</scope>
    <source>
        <strain evidence="3 4">PMUR</strain>
    </source>
</reference>
<evidence type="ECO:0000313" key="3">
    <source>
        <dbReference type="EMBL" id="NPD91684.1"/>
    </source>
</evidence>
<keyword evidence="4" id="KW-1185">Reference proteome</keyword>
<keyword evidence="2" id="KW-0326">Glycosidase</keyword>
<comment type="caution">
    <text evidence="3">The sequence shown here is derived from an EMBL/GenBank/DDBJ whole genome shotgun (WGS) entry which is preliminary data.</text>
</comment>
<dbReference type="PROSITE" id="PS01034">
    <property type="entry name" value="GH16_1"/>
    <property type="match status" value="1"/>
</dbReference>
<proteinExistence type="predicted"/>
<evidence type="ECO:0000256" key="2">
    <source>
        <dbReference type="ARBA" id="ARBA00023295"/>
    </source>
</evidence>
<evidence type="ECO:0000256" key="1">
    <source>
        <dbReference type="ARBA" id="ARBA00022801"/>
    </source>
</evidence>
<name>A0ABX2AKF5_9BACT</name>
<organism evidence="3 4">
    <name type="scientific">Xylanibacter muris</name>
    <dbReference type="NCBI Taxonomy" id="2736290"/>
    <lineage>
        <taxon>Bacteria</taxon>
        <taxon>Pseudomonadati</taxon>
        <taxon>Bacteroidota</taxon>
        <taxon>Bacteroidia</taxon>
        <taxon>Bacteroidales</taxon>
        <taxon>Prevotellaceae</taxon>
        <taxon>Xylanibacter</taxon>
    </lineage>
</organism>
<dbReference type="EMBL" id="JABKKF010000003">
    <property type="protein sequence ID" value="NPD91684.1"/>
    <property type="molecule type" value="Genomic_DNA"/>
</dbReference>
<dbReference type="InterPro" id="IPR008263">
    <property type="entry name" value="GH16_AS"/>
</dbReference>
<evidence type="ECO:0000313" key="4">
    <source>
        <dbReference type="Proteomes" id="UP000714420"/>
    </source>
</evidence>
<keyword evidence="1" id="KW-0378">Hydrolase</keyword>
<dbReference type="RefSeq" id="WP_172274735.1">
    <property type="nucleotide sequence ID" value="NZ_CASGMU010000005.1"/>
</dbReference>
<sequence>MAQEVTNYARFYTLLNRIPYRGDKEDLKCSLVSEFSHGRTCSLKEITRQEYSAMCAAMERMTPAQEQWKEERRQARSVCLKLMQQTGVDTTDWDTVNRFCMSPKIAGVEFRELDIEDLGRLSSKLRMILKKQKDKQH</sequence>